<keyword evidence="6" id="KW-1185">Reference proteome</keyword>
<sequence length="171" mass="18764">MGIAKFGHIGEHETHLAKIQELSSDPLGDTIEYLLRDLLNLAMGNPDNHGRNTALRKFPDGRVRLSPLFDFAPMKISPAGVVRSTTWACMAASGGTDIEPDWREVCEAVARHDIPAGVLMATLAEKEELLRALPESARIHGVPDAVVSSSDVRGDDMADKVAKLRRPRKYR</sequence>
<dbReference type="PANTHER" id="PTHR37419">
    <property type="entry name" value="SERINE/THREONINE-PROTEIN KINASE TOXIN HIPA"/>
    <property type="match status" value="1"/>
</dbReference>
<dbReference type="EMBL" id="JACCHP010000003">
    <property type="protein sequence ID" value="MBH5397254.1"/>
    <property type="molecule type" value="Genomic_DNA"/>
</dbReference>
<keyword evidence="3" id="KW-0418">Kinase</keyword>
<name>A0ABS0PJ72_9BRAD</name>
<organism evidence="5 6">
    <name type="scientific">Bradyrhizobium agreste</name>
    <dbReference type="NCBI Taxonomy" id="2751811"/>
    <lineage>
        <taxon>Bacteria</taxon>
        <taxon>Pseudomonadati</taxon>
        <taxon>Pseudomonadota</taxon>
        <taxon>Alphaproteobacteria</taxon>
        <taxon>Hyphomicrobiales</taxon>
        <taxon>Nitrobacteraceae</taxon>
        <taxon>Bradyrhizobium</taxon>
    </lineage>
</organism>
<evidence type="ECO:0000259" key="4">
    <source>
        <dbReference type="Pfam" id="PF07804"/>
    </source>
</evidence>
<evidence type="ECO:0000256" key="1">
    <source>
        <dbReference type="ARBA" id="ARBA00010164"/>
    </source>
</evidence>
<evidence type="ECO:0000256" key="2">
    <source>
        <dbReference type="ARBA" id="ARBA00022679"/>
    </source>
</evidence>
<dbReference type="PANTHER" id="PTHR37419:SF8">
    <property type="entry name" value="TOXIN YJJJ"/>
    <property type="match status" value="1"/>
</dbReference>
<keyword evidence="2" id="KW-0808">Transferase</keyword>
<proteinExistence type="inferred from homology"/>
<comment type="similarity">
    <text evidence="1">Belongs to the HipA Ser/Thr kinase family.</text>
</comment>
<dbReference type="RefSeq" id="WP_197958881.1">
    <property type="nucleotide sequence ID" value="NZ_JACCHP010000003.1"/>
</dbReference>
<comment type="caution">
    <text evidence="5">The sequence shown here is derived from an EMBL/GenBank/DDBJ whole genome shotgun (WGS) entry which is preliminary data.</text>
</comment>
<reference evidence="5 6" key="1">
    <citation type="submission" date="2020-07" db="EMBL/GenBank/DDBJ databases">
        <title>Bradyrhizobium diversity isolated from nodules of indigenous legumes of Western Australia.</title>
        <authorList>
            <person name="Klepa M.S."/>
        </authorList>
    </citation>
    <scope>NUCLEOTIDE SEQUENCE [LARGE SCALE GENOMIC DNA]</scope>
    <source>
        <strain evidence="5 6">CNPSo 4010</strain>
    </source>
</reference>
<evidence type="ECO:0000256" key="3">
    <source>
        <dbReference type="ARBA" id="ARBA00022777"/>
    </source>
</evidence>
<gene>
    <name evidence="5" type="ORF">HZZ13_05530</name>
</gene>
<accession>A0ABS0PJ72</accession>
<dbReference type="InterPro" id="IPR052028">
    <property type="entry name" value="HipA_Ser/Thr_kinase"/>
</dbReference>
<feature type="domain" description="HipA-like C-terminal" evidence="4">
    <location>
        <begin position="13"/>
        <end position="112"/>
    </location>
</feature>
<dbReference type="InterPro" id="IPR012893">
    <property type="entry name" value="HipA-like_C"/>
</dbReference>
<dbReference type="Proteomes" id="UP000807370">
    <property type="component" value="Unassembled WGS sequence"/>
</dbReference>
<protein>
    <submittedName>
        <fullName evidence="5">HipA domain-containing protein</fullName>
    </submittedName>
</protein>
<evidence type="ECO:0000313" key="5">
    <source>
        <dbReference type="EMBL" id="MBH5397254.1"/>
    </source>
</evidence>
<dbReference type="Pfam" id="PF07804">
    <property type="entry name" value="HipA_C"/>
    <property type="match status" value="1"/>
</dbReference>
<evidence type="ECO:0000313" key="6">
    <source>
        <dbReference type="Proteomes" id="UP000807370"/>
    </source>
</evidence>